<dbReference type="AlphaFoldDB" id="I0L873"/>
<dbReference type="EMBL" id="CAIE01000037">
    <property type="protein sequence ID" value="CCH20020.1"/>
    <property type="molecule type" value="Genomic_DNA"/>
</dbReference>
<feature type="compositionally biased region" description="Basic and acidic residues" evidence="1">
    <location>
        <begin position="132"/>
        <end position="141"/>
    </location>
</feature>
<organism evidence="2 3">
    <name type="scientific">Micromonospora lupini str. Lupac 08</name>
    <dbReference type="NCBI Taxonomy" id="1150864"/>
    <lineage>
        <taxon>Bacteria</taxon>
        <taxon>Bacillati</taxon>
        <taxon>Actinomycetota</taxon>
        <taxon>Actinomycetes</taxon>
        <taxon>Micromonosporales</taxon>
        <taxon>Micromonosporaceae</taxon>
        <taxon>Micromonospora</taxon>
    </lineage>
</organism>
<evidence type="ECO:0000313" key="3">
    <source>
        <dbReference type="Proteomes" id="UP000003448"/>
    </source>
</evidence>
<proteinExistence type="predicted"/>
<name>I0L873_9ACTN</name>
<evidence type="ECO:0000313" key="2">
    <source>
        <dbReference type="EMBL" id="CCH20020.1"/>
    </source>
</evidence>
<dbReference type="Proteomes" id="UP000003448">
    <property type="component" value="Unassembled WGS sequence"/>
</dbReference>
<sequence>MKPPSKLCTTRYRPLTAGGRCGARVDGRAEVGATVGPTAGGRDMAGVLGGSPLARGDSPGSTGDRSGSGVADVSDGTTGTCGNGNPAGGGPSSEAGLRPRYAPRATKSRTSITTRPAHATIHGDDAMAAGPRDGRDARRMPDMYLPQRAVRAA</sequence>
<reference evidence="3" key="1">
    <citation type="journal article" date="2012" name="J. Bacteriol.">
        <title>Genome Sequence of Micromonospora lupini Lupac 08, Isolated from Root Nodules of Lupinus angustifolius.</title>
        <authorList>
            <person name="Alonso-Vega P."/>
            <person name="Normand P."/>
            <person name="Bacigalupe R."/>
            <person name="Pujic P."/>
            <person name="Lajus A."/>
            <person name="Vallenet D."/>
            <person name="Carro L."/>
            <person name="Coll P."/>
            <person name="Trujillo M.E."/>
        </authorList>
    </citation>
    <scope>NUCLEOTIDE SEQUENCE [LARGE SCALE GENOMIC DNA]</scope>
    <source>
        <strain evidence="3">Lupac 08</strain>
    </source>
</reference>
<feature type="region of interest" description="Disordered" evidence="1">
    <location>
        <begin position="1"/>
        <end position="153"/>
    </location>
</feature>
<feature type="compositionally biased region" description="Gly residues" evidence="1">
    <location>
        <begin position="79"/>
        <end position="91"/>
    </location>
</feature>
<gene>
    <name evidence="2" type="ORF">MILUP08_44899</name>
</gene>
<keyword evidence="3" id="KW-1185">Reference proteome</keyword>
<evidence type="ECO:0000256" key="1">
    <source>
        <dbReference type="SAM" id="MobiDB-lite"/>
    </source>
</evidence>
<protein>
    <submittedName>
        <fullName evidence="2">Uncharacterized protein</fullName>
    </submittedName>
</protein>
<accession>I0L873</accession>
<comment type="caution">
    <text evidence="2">The sequence shown here is derived from an EMBL/GenBank/DDBJ whole genome shotgun (WGS) entry which is preliminary data.</text>
</comment>